<dbReference type="PROSITE" id="PS50041">
    <property type="entry name" value="C_TYPE_LECTIN_2"/>
    <property type="match status" value="1"/>
</dbReference>
<dbReference type="PANTHER" id="PTHR22803">
    <property type="entry name" value="MANNOSE, PHOSPHOLIPASE, LECTIN RECEPTOR RELATED"/>
    <property type="match status" value="1"/>
</dbReference>
<sequence>MTLTASLLLLILNTLPMIFAQCGPKEVYDGNRCYQFVSIPMNFASANNYCISQNYALVSIHSRYDNNYLMKEAGIELDSTYSSYFIGMNKVNSNWVWTDGSNIDFTNWLKGEPSGASQCSVQRISDGYWMAFSCFTKIPFVCVGPSNNRNNTTPSLPKTSTNRPVTSPSANCQAGYSYFSKTGMCYQMQLANFTDDGYDSFVAYHNGSIHSFEEDSFVRDLAINYLRALGCFSNWNYYSYWISDIISDGNGNCIWKNGQPFDYSNQIAEPYDCTNDYADISIDTITNKTTLNNVWGYPTDADWFDVPDECKSILSKRAPL</sequence>
<dbReference type="SMART" id="SM00034">
    <property type="entry name" value="CLECT"/>
    <property type="match status" value="1"/>
</dbReference>
<dbReference type="AlphaFoldDB" id="A0A2A2KU38"/>
<dbReference type="InterPro" id="IPR001304">
    <property type="entry name" value="C-type_lectin-like"/>
</dbReference>
<evidence type="ECO:0000259" key="2">
    <source>
        <dbReference type="PROSITE" id="PS50041"/>
    </source>
</evidence>
<dbReference type="SUPFAM" id="SSF56436">
    <property type="entry name" value="C-type lectin-like"/>
    <property type="match status" value="1"/>
</dbReference>
<dbReference type="EMBL" id="LIAE01007704">
    <property type="protein sequence ID" value="PAV77452.1"/>
    <property type="molecule type" value="Genomic_DNA"/>
</dbReference>
<dbReference type="InterPro" id="IPR016186">
    <property type="entry name" value="C-type_lectin-like/link_sf"/>
</dbReference>
<evidence type="ECO:0000256" key="1">
    <source>
        <dbReference type="SAM" id="SignalP"/>
    </source>
</evidence>
<keyword evidence="4" id="KW-1185">Reference proteome</keyword>
<comment type="caution">
    <text evidence="3">The sequence shown here is derived from an EMBL/GenBank/DDBJ whole genome shotgun (WGS) entry which is preliminary data.</text>
</comment>
<feature type="signal peptide" evidence="1">
    <location>
        <begin position="1"/>
        <end position="20"/>
    </location>
</feature>
<dbReference type="Pfam" id="PF00059">
    <property type="entry name" value="Lectin_C"/>
    <property type="match status" value="1"/>
</dbReference>
<dbReference type="STRING" id="2018661.A0A2A2KU38"/>
<evidence type="ECO:0000313" key="4">
    <source>
        <dbReference type="Proteomes" id="UP000218231"/>
    </source>
</evidence>
<dbReference type="InterPro" id="IPR016187">
    <property type="entry name" value="CTDL_fold"/>
</dbReference>
<accession>A0A2A2KU38</accession>
<feature type="chain" id="PRO_5012787758" description="C-type lectin domain-containing protein" evidence="1">
    <location>
        <begin position="21"/>
        <end position="320"/>
    </location>
</feature>
<gene>
    <name evidence="3" type="ORF">WR25_09223</name>
</gene>
<organism evidence="3 4">
    <name type="scientific">Diploscapter pachys</name>
    <dbReference type="NCBI Taxonomy" id="2018661"/>
    <lineage>
        <taxon>Eukaryota</taxon>
        <taxon>Metazoa</taxon>
        <taxon>Ecdysozoa</taxon>
        <taxon>Nematoda</taxon>
        <taxon>Chromadorea</taxon>
        <taxon>Rhabditida</taxon>
        <taxon>Rhabditina</taxon>
        <taxon>Rhabditomorpha</taxon>
        <taxon>Rhabditoidea</taxon>
        <taxon>Rhabditidae</taxon>
        <taxon>Diploscapter</taxon>
    </lineage>
</organism>
<feature type="domain" description="C-type lectin" evidence="2">
    <location>
        <begin position="29"/>
        <end position="143"/>
    </location>
</feature>
<protein>
    <recommendedName>
        <fullName evidence="2">C-type lectin domain-containing protein</fullName>
    </recommendedName>
</protein>
<keyword evidence="1" id="KW-0732">Signal</keyword>
<dbReference type="OrthoDB" id="5841082at2759"/>
<reference evidence="3 4" key="1">
    <citation type="journal article" date="2017" name="Curr. Biol.">
        <title>Genome architecture and evolution of a unichromosomal asexual nematode.</title>
        <authorList>
            <person name="Fradin H."/>
            <person name="Zegar C."/>
            <person name="Gutwein M."/>
            <person name="Lucas J."/>
            <person name="Kovtun M."/>
            <person name="Corcoran D."/>
            <person name="Baugh L.R."/>
            <person name="Kiontke K."/>
            <person name="Gunsalus K."/>
            <person name="Fitch D.H."/>
            <person name="Piano F."/>
        </authorList>
    </citation>
    <scope>NUCLEOTIDE SEQUENCE [LARGE SCALE GENOMIC DNA]</scope>
    <source>
        <strain evidence="3">PF1309</strain>
    </source>
</reference>
<dbReference type="InterPro" id="IPR050111">
    <property type="entry name" value="C-type_lectin/snaclec_domain"/>
</dbReference>
<dbReference type="Gene3D" id="3.10.100.10">
    <property type="entry name" value="Mannose-Binding Protein A, subunit A"/>
    <property type="match status" value="1"/>
</dbReference>
<dbReference type="CDD" id="cd00037">
    <property type="entry name" value="CLECT"/>
    <property type="match status" value="1"/>
</dbReference>
<name>A0A2A2KU38_9BILA</name>
<evidence type="ECO:0000313" key="3">
    <source>
        <dbReference type="EMBL" id="PAV77452.1"/>
    </source>
</evidence>
<proteinExistence type="predicted"/>
<dbReference type="Proteomes" id="UP000218231">
    <property type="component" value="Unassembled WGS sequence"/>
</dbReference>